<evidence type="ECO:0000256" key="1">
    <source>
        <dbReference type="ARBA" id="ARBA00010982"/>
    </source>
</evidence>
<name>A0A484LMW0_9ASTE</name>
<sequence>MTYMLQFLVKEEFTCSLPLPVVALANLRLLNLDLDKLNVHGGGVSLGHLLACSGARILVTLLGVVIAISGRSVPKQRTYITHS</sequence>
<dbReference type="EMBL" id="OOIL02001668">
    <property type="protein sequence ID" value="VFQ77348.1"/>
    <property type="molecule type" value="Genomic_DNA"/>
</dbReference>
<keyword evidence="7" id="KW-1185">Reference proteome</keyword>
<dbReference type="SUPFAM" id="SSF53901">
    <property type="entry name" value="Thiolase-like"/>
    <property type="match status" value="1"/>
</dbReference>
<evidence type="ECO:0000259" key="5">
    <source>
        <dbReference type="Pfam" id="PF02803"/>
    </source>
</evidence>
<proteinExistence type="inferred from homology"/>
<reference evidence="6 7" key="1">
    <citation type="submission" date="2018-04" db="EMBL/GenBank/DDBJ databases">
        <authorList>
            <person name="Vogel A."/>
        </authorList>
    </citation>
    <scope>NUCLEOTIDE SEQUENCE [LARGE SCALE GENOMIC DNA]</scope>
</reference>
<dbReference type="GO" id="GO:0003985">
    <property type="term" value="F:acetyl-CoA C-acetyltransferase activity"/>
    <property type="evidence" value="ECO:0007669"/>
    <property type="project" value="TreeGrafter"/>
</dbReference>
<evidence type="ECO:0000256" key="3">
    <source>
        <dbReference type="ARBA" id="ARBA00023315"/>
    </source>
</evidence>
<gene>
    <name evidence="6" type="ORF">CCAM_LOCUS19124</name>
</gene>
<evidence type="ECO:0000313" key="6">
    <source>
        <dbReference type="EMBL" id="VFQ77348.1"/>
    </source>
</evidence>
<feature type="transmembrane region" description="Helical" evidence="4">
    <location>
        <begin position="46"/>
        <end position="68"/>
    </location>
</feature>
<keyword evidence="4" id="KW-1133">Transmembrane helix</keyword>
<dbReference type="PANTHER" id="PTHR18919:SF161">
    <property type="entry name" value="ACETYL-COA ACETYLTRANSFERASE 2"/>
    <property type="match status" value="1"/>
</dbReference>
<organism evidence="6 7">
    <name type="scientific">Cuscuta campestris</name>
    <dbReference type="NCBI Taxonomy" id="132261"/>
    <lineage>
        <taxon>Eukaryota</taxon>
        <taxon>Viridiplantae</taxon>
        <taxon>Streptophyta</taxon>
        <taxon>Embryophyta</taxon>
        <taxon>Tracheophyta</taxon>
        <taxon>Spermatophyta</taxon>
        <taxon>Magnoliopsida</taxon>
        <taxon>eudicotyledons</taxon>
        <taxon>Gunneridae</taxon>
        <taxon>Pentapetalae</taxon>
        <taxon>asterids</taxon>
        <taxon>lamiids</taxon>
        <taxon>Solanales</taxon>
        <taxon>Convolvulaceae</taxon>
        <taxon>Cuscuteae</taxon>
        <taxon>Cuscuta</taxon>
        <taxon>Cuscuta subgen. Grammica</taxon>
        <taxon>Cuscuta sect. Cleistogrammica</taxon>
    </lineage>
</organism>
<feature type="domain" description="Thiolase C-terminal" evidence="5">
    <location>
        <begin position="21"/>
        <end position="63"/>
    </location>
</feature>
<comment type="similarity">
    <text evidence="1">Belongs to the thiolase-like superfamily. Thiolase family.</text>
</comment>
<keyword evidence="4" id="KW-0472">Membrane</keyword>
<dbReference type="InterPro" id="IPR016039">
    <property type="entry name" value="Thiolase-like"/>
</dbReference>
<dbReference type="GO" id="GO:0006635">
    <property type="term" value="P:fatty acid beta-oxidation"/>
    <property type="evidence" value="ECO:0007669"/>
    <property type="project" value="TreeGrafter"/>
</dbReference>
<keyword evidence="4" id="KW-0812">Transmembrane</keyword>
<protein>
    <recommendedName>
        <fullName evidence="5">Thiolase C-terminal domain-containing protein</fullName>
    </recommendedName>
</protein>
<evidence type="ECO:0000256" key="4">
    <source>
        <dbReference type="SAM" id="Phobius"/>
    </source>
</evidence>
<keyword evidence="2" id="KW-0808">Transferase</keyword>
<accession>A0A484LMW0</accession>
<dbReference type="Proteomes" id="UP000595140">
    <property type="component" value="Unassembled WGS sequence"/>
</dbReference>
<dbReference type="Pfam" id="PF02803">
    <property type="entry name" value="Thiolase_C"/>
    <property type="match status" value="1"/>
</dbReference>
<dbReference type="AlphaFoldDB" id="A0A484LMW0"/>
<dbReference type="Gene3D" id="3.40.47.10">
    <property type="match status" value="1"/>
</dbReference>
<dbReference type="GO" id="GO:0005739">
    <property type="term" value="C:mitochondrion"/>
    <property type="evidence" value="ECO:0007669"/>
    <property type="project" value="TreeGrafter"/>
</dbReference>
<evidence type="ECO:0000256" key="2">
    <source>
        <dbReference type="ARBA" id="ARBA00022679"/>
    </source>
</evidence>
<dbReference type="InterPro" id="IPR020617">
    <property type="entry name" value="Thiolase_C"/>
</dbReference>
<keyword evidence="3" id="KW-0012">Acyltransferase</keyword>
<dbReference type="PANTHER" id="PTHR18919">
    <property type="entry name" value="ACETYL-COA C-ACYLTRANSFERASE"/>
    <property type="match status" value="1"/>
</dbReference>
<evidence type="ECO:0000313" key="7">
    <source>
        <dbReference type="Proteomes" id="UP000595140"/>
    </source>
</evidence>